<organism evidence="1 2">
    <name type="scientific">Steinernema carpocapsae</name>
    <name type="common">Entomopathogenic nematode</name>
    <dbReference type="NCBI Taxonomy" id="34508"/>
    <lineage>
        <taxon>Eukaryota</taxon>
        <taxon>Metazoa</taxon>
        <taxon>Ecdysozoa</taxon>
        <taxon>Nematoda</taxon>
        <taxon>Chromadorea</taxon>
        <taxon>Rhabditida</taxon>
        <taxon>Tylenchina</taxon>
        <taxon>Panagrolaimomorpha</taxon>
        <taxon>Strongyloidoidea</taxon>
        <taxon>Steinernematidae</taxon>
        <taxon>Steinernema</taxon>
    </lineage>
</organism>
<keyword evidence="2" id="KW-1185">Reference proteome</keyword>
<evidence type="ECO:0000313" key="2">
    <source>
        <dbReference type="Proteomes" id="UP000298663"/>
    </source>
</evidence>
<accession>A0A4U5NZV8</accession>
<dbReference type="EMBL" id="AZBU02000003">
    <property type="protein sequence ID" value="TKR88951.1"/>
    <property type="molecule type" value="Genomic_DNA"/>
</dbReference>
<comment type="caution">
    <text evidence="1">The sequence shown here is derived from an EMBL/GenBank/DDBJ whole genome shotgun (WGS) entry which is preliminary data.</text>
</comment>
<sequence length="76" mass="8355">MPDDVDLKSIRINRQSEAITLDAKKEDGISDDVDLKTIQPEIAKKVEVNKPVGDAKPKRKTTGLLSSDMLAKFNCA</sequence>
<gene>
    <name evidence="1" type="ORF">L596_013118</name>
</gene>
<protein>
    <submittedName>
        <fullName evidence="1">Uncharacterized protein</fullName>
    </submittedName>
</protein>
<reference evidence="1 2" key="2">
    <citation type="journal article" date="2019" name="G3 (Bethesda)">
        <title>Hybrid Assembly of the Genome of the Entomopathogenic Nematode Steinernema carpocapsae Identifies the X-Chromosome.</title>
        <authorList>
            <person name="Serra L."/>
            <person name="Macchietto M."/>
            <person name="Macias-Munoz A."/>
            <person name="McGill C.J."/>
            <person name="Rodriguez I.M."/>
            <person name="Rodriguez B."/>
            <person name="Murad R."/>
            <person name="Mortazavi A."/>
        </authorList>
    </citation>
    <scope>NUCLEOTIDE SEQUENCE [LARGE SCALE GENOMIC DNA]</scope>
    <source>
        <strain evidence="1 2">ALL</strain>
    </source>
</reference>
<dbReference type="Proteomes" id="UP000298663">
    <property type="component" value="Unassembled WGS sequence"/>
</dbReference>
<dbReference type="AlphaFoldDB" id="A0A4U5NZV8"/>
<reference evidence="1 2" key="1">
    <citation type="journal article" date="2015" name="Genome Biol.">
        <title>Comparative genomics of Steinernema reveals deeply conserved gene regulatory networks.</title>
        <authorList>
            <person name="Dillman A.R."/>
            <person name="Macchietto M."/>
            <person name="Porter C.F."/>
            <person name="Rogers A."/>
            <person name="Williams B."/>
            <person name="Antoshechkin I."/>
            <person name="Lee M.M."/>
            <person name="Goodwin Z."/>
            <person name="Lu X."/>
            <person name="Lewis E.E."/>
            <person name="Goodrich-Blair H."/>
            <person name="Stock S.P."/>
            <person name="Adams B.J."/>
            <person name="Sternberg P.W."/>
            <person name="Mortazavi A."/>
        </authorList>
    </citation>
    <scope>NUCLEOTIDE SEQUENCE [LARGE SCALE GENOMIC DNA]</scope>
    <source>
        <strain evidence="1 2">ALL</strain>
    </source>
</reference>
<proteinExistence type="predicted"/>
<evidence type="ECO:0000313" key="1">
    <source>
        <dbReference type="EMBL" id="TKR88951.1"/>
    </source>
</evidence>
<name>A0A4U5NZV8_STECR</name>